<dbReference type="EMBL" id="SHBP01000003">
    <property type="protein sequence ID" value="RZO20678.1"/>
    <property type="molecule type" value="Genomic_DNA"/>
</dbReference>
<comment type="subcellular location">
    <subcellularLocation>
        <location evidence="7">Cell inner membrane</location>
        <topology evidence="7">Single-pass type II membrane protein</topology>
    </subcellularLocation>
    <text evidence="7">Localizes to the division septum.</text>
</comment>
<dbReference type="Pfam" id="PF04977">
    <property type="entry name" value="DivIC"/>
    <property type="match status" value="1"/>
</dbReference>
<name>A0A520MHH3_9GAMM</name>
<sequence>MRWLLIILVLLLLGLQVRLWVGEGSLAHQAELDGQLALQKTENERLRLRNEIIARDVDSLKTNLDAIEEKARKDLGMIKQGEVFYLVTDEDSGIPKERRFSEEEAP</sequence>
<reference evidence="8 9" key="1">
    <citation type="submission" date="2019-02" db="EMBL/GenBank/DDBJ databases">
        <title>Prokaryotic population dynamics and viral predation in marine succession experiment using metagenomics: the confinement effect.</title>
        <authorList>
            <person name="Haro-Moreno J.M."/>
            <person name="Rodriguez-Valera F."/>
            <person name="Lopez-Perez M."/>
        </authorList>
    </citation>
    <scope>NUCLEOTIDE SEQUENCE [LARGE SCALE GENOMIC DNA]</scope>
    <source>
        <strain evidence="8">MED-G170</strain>
    </source>
</reference>
<gene>
    <name evidence="7" type="primary">ftsB</name>
    <name evidence="8" type="ORF">EVB03_02920</name>
</gene>
<evidence type="ECO:0000256" key="7">
    <source>
        <dbReference type="HAMAP-Rule" id="MF_00599"/>
    </source>
</evidence>
<dbReference type="GO" id="GO:0032153">
    <property type="term" value="C:cell division site"/>
    <property type="evidence" value="ECO:0007669"/>
    <property type="project" value="UniProtKB-UniRule"/>
</dbReference>
<evidence type="ECO:0000256" key="3">
    <source>
        <dbReference type="ARBA" id="ARBA00022692"/>
    </source>
</evidence>
<dbReference type="PANTHER" id="PTHR37485">
    <property type="entry name" value="CELL DIVISION PROTEIN FTSB"/>
    <property type="match status" value="1"/>
</dbReference>
<comment type="caution">
    <text evidence="8">The sequence shown here is derived from an EMBL/GenBank/DDBJ whole genome shotgun (WGS) entry which is preliminary data.</text>
</comment>
<dbReference type="PANTHER" id="PTHR37485:SF1">
    <property type="entry name" value="CELL DIVISION PROTEIN FTSB"/>
    <property type="match status" value="1"/>
</dbReference>
<dbReference type="Proteomes" id="UP000315889">
    <property type="component" value="Unassembled WGS sequence"/>
</dbReference>
<evidence type="ECO:0000256" key="4">
    <source>
        <dbReference type="ARBA" id="ARBA00022989"/>
    </source>
</evidence>
<evidence type="ECO:0000256" key="2">
    <source>
        <dbReference type="ARBA" id="ARBA00022618"/>
    </source>
</evidence>
<dbReference type="GO" id="GO:0005886">
    <property type="term" value="C:plasma membrane"/>
    <property type="evidence" value="ECO:0007669"/>
    <property type="project" value="UniProtKB-SubCell"/>
</dbReference>
<comment type="similarity">
    <text evidence="7">Belongs to the FtsB family.</text>
</comment>
<feature type="topological domain" description="Periplasmic" evidence="7">
    <location>
        <begin position="22"/>
        <end position="106"/>
    </location>
</feature>
<evidence type="ECO:0000313" key="9">
    <source>
        <dbReference type="Proteomes" id="UP000315889"/>
    </source>
</evidence>
<keyword evidence="3 7" id="KW-0812">Transmembrane</keyword>
<evidence type="ECO:0000256" key="5">
    <source>
        <dbReference type="ARBA" id="ARBA00023136"/>
    </source>
</evidence>
<keyword evidence="7" id="KW-0997">Cell inner membrane</keyword>
<proteinExistence type="inferred from homology"/>
<keyword evidence="5 7" id="KW-0472">Membrane</keyword>
<keyword evidence="4 7" id="KW-1133">Transmembrane helix</keyword>
<feature type="topological domain" description="Cytoplasmic" evidence="7">
    <location>
        <begin position="1"/>
        <end position="3"/>
    </location>
</feature>
<dbReference type="InterPro" id="IPR007060">
    <property type="entry name" value="FtsL/DivIC"/>
</dbReference>
<dbReference type="InterPro" id="IPR023081">
    <property type="entry name" value="Cell_div_FtsB"/>
</dbReference>
<keyword evidence="6 7" id="KW-0131">Cell cycle</keyword>
<keyword evidence="1 7" id="KW-1003">Cell membrane</keyword>
<evidence type="ECO:0000313" key="8">
    <source>
        <dbReference type="EMBL" id="RZO20678.1"/>
    </source>
</evidence>
<evidence type="ECO:0000256" key="1">
    <source>
        <dbReference type="ARBA" id="ARBA00022475"/>
    </source>
</evidence>
<dbReference type="HAMAP" id="MF_00599">
    <property type="entry name" value="FtsB"/>
    <property type="match status" value="1"/>
</dbReference>
<accession>A0A520MHH3</accession>
<dbReference type="GO" id="GO:0043093">
    <property type="term" value="P:FtsZ-dependent cytokinesis"/>
    <property type="evidence" value="ECO:0007669"/>
    <property type="project" value="UniProtKB-UniRule"/>
</dbReference>
<comment type="function">
    <text evidence="7">Essential cell division protein. May link together the upstream cell division proteins, which are predominantly cytoplasmic, with the downstream cell division proteins, which are predominantly periplasmic.</text>
</comment>
<protein>
    <recommendedName>
        <fullName evidence="7">Cell division protein FtsB</fullName>
    </recommendedName>
</protein>
<comment type="subunit">
    <text evidence="7">Part of a complex composed of FtsB, FtsL and FtsQ.</text>
</comment>
<organism evidence="8 9">
    <name type="scientific">SAR92 clade bacterium</name>
    <dbReference type="NCBI Taxonomy" id="2315479"/>
    <lineage>
        <taxon>Bacteria</taxon>
        <taxon>Pseudomonadati</taxon>
        <taxon>Pseudomonadota</taxon>
        <taxon>Gammaproteobacteria</taxon>
        <taxon>Cellvibrionales</taxon>
        <taxon>Porticoccaceae</taxon>
        <taxon>SAR92 clade</taxon>
    </lineage>
</organism>
<evidence type="ECO:0000256" key="6">
    <source>
        <dbReference type="ARBA" id="ARBA00023306"/>
    </source>
</evidence>
<dbReference type="GO" id="GO:0030428">
    <property type="term" value="C:cell septum"/>
    <property type="evidence" value="ECO:0007669"/>
    <property type="project" value="TreeGrafter"/>
</dbReference>
<keyword evidence="2 7" id="KW-0132">Cell division</keyword>
<dbReference type="AlphaFoldDB" id="A0A520MHH3"/>